<dbReference type="Proteomes" id="UP000237381">
    <property type="component" value="Unassembled WGS sequence"/>
</dbReference>
<gene>
    <name evidence="2" type="ORF">B0G62_102680</name>
</gene>
<proteinExistence type="predicted"/>
<dbReference type="AlphaFoldDB" id="A0A2S4MKE0"/>
<evidence type="ECO:0000256" key="1">
    <source>
        <dbReference type="SAM" id="MobiDB-lite"/>
    </source>
</evidence>
<feature type="region of interest" description="Disordered" evidence="1">
    <location>
        <begin position="1"/>
        <end position="26"/>
    </location>
</feature>
<name>A0A2S4MKE0_9BURK</name>
<evidence type="ECO:0000313" key="3">
    <source>
        <dbReference type="Proteomes" id="UP000237381"/>
    </source>
</evidence>
<dbReference type="EMBL" id="PQGA01000002">
    <property type="protein sequence ID" value="POR55069.1"/>
    <property type="molecule type" value="Genomic_DNA"/>
</dbReference>
<evidence type="ECO:0000313" key="2">
    <source>
        <dbReference type="EMBL" id="POR55069.1"/>
    </source>
</evidence>
<comment type="caution">
    <text evidence="2">The sequence shown here is derived from an EMBL/GenBank/DDBJ whole genome shotgun (WGS) entry which is preliminary data.</text>
</comment>
<feature type="region of interest" description="Disordered" evidence="1">
    <location>
        <begin position="255"/>
        <end position="298"/>
    </location>
</feature>
<dbReference type="RefSeq" id="WP_181315558.1">
    <property type="nucleotide sequence ID" value="NZ_PQGA01000002.1"/>
</dbReference>
<feature type="compositionally biased region" description="Polar residues" evidence="1">
    <location>
        <begin position="281"/>
        <end position="290"/>
    </location>
</feature>
<reference evidence="2 3" key="1">
    <citation type="submission" date="2018-01" db="EMBL/GenBank/DDBJ databases">
        <title>Genomic Encyclopedia of Type Strains, Phase III (KMG-III): the genomes of soil and plant-associated and newly described type strains.</title>
        <authorList>
            <person name="Whitman W."/>
        </authorList>
    </citation>
    <scope>NUCLEOTIDE SEQUENCE [LARGE SCALE GENOMIC DNA]</scope>
    <source>
        <strain evidence="2 3">JCM 18070</strain>
    </source>
</reference>
<feature type="compositionally biased region" description="Basic and acidic residues" evidence="1">
    <location>
        <begin position="266"/>
        <end position="279"/>
    </location>
</feature>
<organism evidence="2 3">
    <name type="scientific">Paraburkholderia eburnea</name>
    <dbReference type="NCBI Taxonomy" id="1189126"/>
    <lineage>
        <taxon>Bacteria</taxon>
        <taxon>Pseudomonadati</taxon>
        <taxon>Pseudomonadota</taxon>
        <taxon>Betaproteobacteria</taxon>
        <taxon>Burkholderiales</taxon>
        <taxon>Burkholderiaceae</taxon>
        <taxon>Paraburkholderia</taxon>
    </lineage>
</organism>
<protein>
    <submittedName>
        <fullName evidence="2">Uncharacterized protein</fullName>
    </submittedName>
</protein>
<accession>A0A2S4MKE0</accession>
<sequence length="593" mass="63058">MASPQPTPAAPQSNPADTPSAPSLNWRYPFPARDGRDIADPQIFYGALGAMSDGFFPLGVNGFPHGGIHFGAASASNVDQSKGVRAIAEGDIVAFKIDDAYPHLHYTQTRHWAWYSTGFVLIRHTMTMPRAPGSTGAQPADETLTFFSLYMHMADWATYLSDGKLVRPGWWPGVDVFRIGTTNTQIGGGAAGAFVYTAPTTGKKKHTFTAGQQVGFLPEGSEVTISETRGTWGHIKAITSGTMIATKSGDYFGWEDGPQAPWLHPDGTKSADEPGDIRDPGSSNQSQTPLTPDGDWGWINLHDQQALKEPTSGVGTVFIPPKTQPIHVTAGTLLGQLGEYIDYETSTPLPPIPSRQLLHVEVFADESLKAFIDKSRTRAAQLPASDRTIFVIQAGAKLVAKPTAADLTLGSGVQLAKLTQTTTSPKIGPWAQVQQWINSPSGHPQQYQSPIWISRSGLGQLDSPTGLKAWKSFPLQLNQASSPANADQVTYPSAQLNALGNGNVAVDDKGVTWWRLEVGTGSGQSALGWICGGKQSDVADEAGQHGFETCRDDDGGACGYRGTGCPGAARAGAGWHDAPAALPDPHRRGQGTT</sequence>
<keyword evidence="3" id="KW-1185">Reference proteome</keyword>